<dbReference type="EMBL" id="LNYC01000013">
    <property type="protein sequence ID" value="KTD03070.1"/>
    <property type="molecule type" value="Genomic_DNA"/>
</dbReference>
<dbReference type="PATRIC" id="fig|45065.4.peg.609"/>
<dbReference type="Proteomes" id="UP000054785">
    <property type="component" value="Unassembled WGS sequence"/>
</dbReference>
<dbReference type="Gene3D" id="1.10.287.520">
    <property type="entry name" value="Helix hairpin bin"/>
    <property type="match status" value="1"/>
</dbReference>
<dbReference type="Gene3D" id="2.30.260.10">
    <property type="entry name" value="putative xylanase like domain"/>
    <property type="match status" value="1"/>
</dbReference>
<dbReference type="InterPro" id="IPR038765">
    <property type="entry name" value="Papain-like_cys_pep_sf"/>
</dbReference>
<evidence type="ECO:0000313" key="1">
    <source>
        <dbReference type="EMBL" id="KTD03070.1"/>
    </source>
</evidence>
<name>A0A0W0U4R7_9GAMM</name>
<dbReference type="AlphaFoldDB" id="A0A0W0U4R7"/>
<sequence length="321" mass="36558">MLVRFTSILPLVMTGILSSAAVLAKALPEKAADRDIAQLYHSLPPLPRTSLPERLNLISASFLGKPYLLGALGEGEHARFDQFPRYRTDAFDCDTYVTTVMALALSDSLTRFKRCLRNIRYHEGKRRFILRNHFTDLDWNINNENAGRLRDITRTLTTPEGKPAFKIAEALIDKPGWYAHFTHENIRLLSGPDELKQHRLVELQRQGKTLPRQTVTLPYIPLSVLFDEKGRPNLHFFNAIPDGAVIEIVRPDWDIKDRIGTRLNISHLGFVFRVKGIQMFRQASSEHQKVVDVPLTDYLKKAIKSPTIRGINIQVVLKGDC</sequence>
<dbReference type="InterPro" id="IPR010846">
    <property type="entry name" value="AmiA-like"/>
</dbReference>
<proteinExistence type="predicted"/>
<dbReference type="STRING" id="45065.Lgee_0568"/>
<evidence type="ECO:0000313" key="2">
    <source>
        <dbReference type="Proteomes" id="UP000054785"/>
    </source>
</evidence>
<comment type="caution">
    <text evidence="1">The sequence shown here is derived from an EMBL/GenBank/DDBJ whole genome shotgun (WGS) entry which is preliminary data.</text>
</comment>
<protein>
    <submittedName>
        <fullName evidence="1">Uncharacterized protein</fullName>
    </submittedName>
</protein>
<dbReference type="OrthoDB" id="8740273at2"/>
<dbReference type="RefSeq" id="WP_028386796.1">
    <property type="nucleotide sequence ID" value="NZ_CAAAHN010000031.1"/>
</dbReference>
<dbReference type="Gene3D" id="1.10.3670.10">
    <property type="entry name" value="Putative xylanase like domain"/>
    <property type="match status" value="1"/>
</dbReference>
<organism evidence="1 2">
    <name type="scientific">Legionella geestiana</name>
    <dbReference type="NCBI Taxonomy" id="45065"/>
    <lineage>
        <taxon>Bacteria</taxon>
        <taxon>Pseudomonadati</taxon>
        <taxon>Pseudomonadota</taxon>
        <taxon>Gammaproteobacteria</taxon>
        <taxon>Legionellales</taxon>
        <taxon>Legionellaceae</taxon>
        <taxon>Legionella</taxon>
    </lineage>
</organism>
<dbReference type="Pfam" id="PF07313">
    <property type="entry name" value="AmiA-like"/>
    <property type="match status" value="1"/>
</dbReference>
<reference evidence="1 2" key="1">
    <citation type="submission" date="2015-11" db="EMBL/GenBank/DDBJ databases">
        <title>Genomic analysis of 38 Legionella species identifies large and diverse effector repertoires.</title>
        <authorList>
            <person name="Burstein D."/>
            <person name="Amaro F."/>
            <person name="Zusman T."/>
            <person name="Lifshitz Z."/>
            <person name="Cohen O."/>
            <person name="Gilbert J.A."/>
            <person name="Pupko T."/>
            <person name="Shuman H.A."/>
            <person name="Segal G."/>
        </authorList>
    </citation>
    <scope>NUCLEOTIDE SEQUENCE [LARGE SCALE GENOMIC DNA]</scope>
    <source>
        <strain evidence="1 2">ATCC 49504</strain>
    </source>
</reference>
<dbReference type="SUPFAM" id="SSF54001">
    <property type="entry name" value="Cysteine proteinases"/>
    <property type="match status" value="1"/>
</dbReference>
<gene>
    <name evidence="1" type="ORF">Lgee_0568</name>
</gene>
<accession>A0A0W0U4R7</accession>
<keyword evidence="2" id="KW-1185">Reference proteome</keyword>